<dbReference type="Pfam" id="PF04055">
    <property type="entry name" value="Radical_SAM"/>
    <property type="match status" value="1"/>
</dbReference>
<dbReference type="EMBL" id="JAJEKE010000004">
    <property type="protein sequence ID" value="MCQ1529273.1"/>
    <property type="molecule type" value="Genomic_DNA"/>
</dbReference>
<evidence type="ECO:0000256" key="7">
    <source>
        <dbReference type="ARBA" id="ARBA00023004"/>
    </source>
</evidence>
<dbReference type="PIRSF" id="PIRSF000371">
    <property type="entry name" value="PFL_act_enz"/>
    <property type="match status" value="1"/>
</dbReference>
<gene>
    <name evidence="12" type="ORF">LJD61_06870</name>
</gene>
<keyword evidence="6" id="KW-0560">Oxidoreductase</keyword>
<dbReference type="SUPFAM" id="SSF102114">
    <property type="entry name" value="Radical SAM enzymes"/>
    <property type="match status" value="1"/>
</dbReference>
<dbReference type="RefSeq" id="WP_255226791.1">
    <property type="nucleotide sequence ID" value="NZ_JAJEKE010000004.1"/>
</dbReference>
<dbReference type="CDD" id="cd01335">
    <property type="entry name" value="Radical_SAM"/>
    <property type="match status" value="1"/>
</dbReference>
<evidence type="ECO:0000313" key="12">
    <source>
        <dbReference type="EMBL" id="MCQ1529273.1"/>
    </source>
</evidence>
<dbReference type="SFLD" id="SFLDS00029">
    <property type="entry name" value="Radical_SAM"/>
    <property type="match status" value="1"/>
</dbReference>
<accession>A0ABT1NDE0</accession>
<dbReference type="SFLD" id="SFLDG01066">
    <property type="entry name" value="organic_radical-activating_enz"/>
    <property type="match status" value="1"/>
</dbReference>
<proteinExistence type="inferred from homology"/>
<comment type="catalytic activity">
    <reaction evidence="9">
        <text>glycyl-[protein] + reduced [flavodoxin] + S-adenosyl-L-methionine = glycin-2-yl radical-[protein] + semiquinone [flavodoxin] + 5'-deoxyadenosine + L-methionine + H(+)</text>
        <dbReference type="Rhea" id="RHEA:61976"/>
        <dbReference type="Rhea" id="RHEA-COMP:10622"/>
        <dbReference type="Rhea" id="RHEA-COMP:14480"/>
        <dbReference type="Rhea" id="RHEA-COMP:15993"/>
        <dbReference type="Rhea" id="RHEA-COMP:15994"/>
        <dbReference type="ChEBI" id="CHEBI:15378"/>
        <dbReference type="ChEBI" id="CHEBI:17319"/>
        <dbReference type="ChEBI" id="CHEBI:29947"/>
        <dbReference type="ChEBI" id="CHEBI:32722"/>
        <dbReference type="ChEBI" id="CHEBI:57618"/>
        <dbReference type="ChEBI" id="CHEBI:57844"/>
        <dbReference type="ChEBI" id="CHEBI:59789"/>
        <dbReference type="ChEBI" id="CHEBI:140311"/>
    </reaction>
</comment>
<keyword evidence="8" id="KW-0411">Iron-sulfur</keyword>
<dbReference type="SFLD" id="SFLDF00392">
    <property type="entry name" value="YjjI_activase"/>
    <property type="match status" value="1"/>
</dbReference>
<evidence type="ECO:0000259" key="11">
    <source>
        <dbReference type="PROSITE" id="PS51918"/>
    </source>
</evidence>
<organism evidence="12 13">
    <name type="scientific">Lutispora saccharofermentans</name>
    <dbReference type="NCBI Taxonomy" id="3024236"/>
    <lineage>
        <taxon>Bacteria</taxon>
        <taxon>Bacillati</taxon>
        <taxon>Bacillota</taxon>
        <taxon>Clostridia</taxon>
        <taxon>Lutisporales</taxon>
        <taxon>Lutisporaceae</taxon>
        <taxon>Lutispora</taxon>
    </lineage>
</organism>
<keyword evidence="5" id="KW-0479">Metal-binding</keyword>
<dbReference type="InterPro" id="IPR007197">
    <property type="entry name" value="rSAM"/>
</dbReference>
<evidence type="ECO:0000256" key="5">
    <source>
        <dbReference type="ARBA" id="ARBA00022723"/>
    </source>
</evidence>
<dbReference type="PROSITE" id="PS51379">
    <property type="entry name" value="4FE4S_FER_2"/>
    <property type="match status" value="1"/>
</dbReference>
<evidence type="ECO:0000313" key="13">
    <source>
        <dbReference type="Proteomes" id="UP001651880"/>
    </source>
</evidence>
<dbReference type="NCBIfam" id="TIGR04041">
    <property type="entry name" value="activase_YjjW"/>
    <property type="match status" value="1"/>
</dbReference>
<dbReference type="SUPFAM" id="SSF54862">
    <property type="entry name" value="4Fe-4S ferredoxins"/>
    <property type="match status" value="1"/>
</dbReference>
<comment type="similarity">
    <text evidence="2">Belongs to the organic radical-activating enzymes family.</text>
</comment>
<keyword evidence="7" id="KW-0408">Iron</keyword>
<evidence type="ECO:0000256" key="1">
    <source>
        <dbReference type="ARBA" id="ARBA00001966"/>
    </source>
</evidence>
<dbReference type="InterPro" id="IPR017900">
    <property type="entry name" value="4Fe4S_Fe_S_CS"/>
</dbReference>
<keyword evidence="13" id="KW-1185">Reference proteome</keyword>
<evidence type="ECO:0000256" key="6">
    <source>
        <dbReference type="ARBA" id="ARBA00023002"/>
    </source>
</evidence>
<feature type="domain" description="4Fe-4S ferredoxin-type" evidence="10">
    <location>
        <begin position="38"/>
        <end position="65"/>
    </location>
</feature>
<sequence>MVKGLVNKILPFSSVDGPGNRTAIFLQGCNFNCLYCHNPETINVCSNCGLCIDNCPAKCLAMKDGAIYWDKAACKECDSCLRACKNCSSPKAKMMSVKEVPEAISAFKPFISGITISGGECMLQADFVIELCEEVKKLGLTSFIDSNGSVPFYGNDRLIKAIDMVMLDVKSYDKEEHKMLTGQENEIVFKNMEYLASIDKLYEIRTVIVPDILDNERNVDLISKRLAALNPHIRYKLIKYRPVGVRTHMIKSSVPTDEFMKRLSSIAKHNGCKEIVTV</sequence>
<dbReference type="InterPro" id="IPR040074">
    <property type="entry name" value="BssD/PflA/YjjW"/>
</dbReference>
<dbReference type="InterPro" id="IPR012839">
    <property type="entry name" value="Organic_radical_activase"/>
</dbReference>
<dbReference type="PROSITE" id="PS00198">
    <property type="entry name" value="4FE4S_FER_1"/>
    <property type="match status" value="1"/>
</dbReference>
<evidence type="ECO:0000256" key="3">
    <source>
        <dbReference type="ARBA" id="ARBA00022485"/>
    </source>
</evidence>
<protein>
    <submittedName>
        <fullName evidence="12">YjjW family glycine radical enzyme activase</fullName>
    </submittedName>
</protein>
<dbReference type="Proteomes" id="UP001651880">
    <property type="component" value="Unassembled WGS sequence"/>
</dbReference>
<comment type="cofactor">
    <cofactor evidence="1">
        <name>[4Fe-4S] cluster</name>
        <dbReference type="ChEBI" id="CHEBI:49883"/>
    </cofactor>
</comment>
<dbReference type="InterPro" id="IPR017896">
    <property type="entry name" value="4Fe4S_Fe-S-bd"/>
</dbReference>
<dbReference type="PROSITE" id="PS51918">
    <property type="entry name" value="RADICAL_SAM"/>
    <property type="match status" value="1"/>
</dbReference>
<dbReference type="InterPro" id="IPR034457">
    <property type="entry name" value="Organic_radical-activating"/>
</dbReference>
<comment type="caution">
    <text evidence="12">The sequence shown here is derived from an EMBL/GenBank/DDBJ whole genome shotgun (WGS) entry which is preliminary data.</text>
</comment>
<evidence type="ECO:0000256" key="9">
    <source>
        <dbReference type="ARBA" id="ARBA00047365"/>
    </source>
</evidence>
<evidence type="ECO:0000256" key="2">
    <source>
        <dbReference type="ARBA" id="ARBA00009777"/>
    </source>
</evidence>
<dbReference type="Gene3D" id="3.30.70.20">
    <property type="match status" value="1"/>
</dbReference>
<dbReference type="PANTHER" id="PTHR30352">
    <property type="entry name" value="PYRUVATE FORMATE-LYASE-ACTIVATING ENZYME"/>
    <property type="match status" value="1"/>
</dbReference>
<dbReference type="SFLD" id="SFLDG01118">
    <property type="entry name" value="activating_enzymes__group_2"/>
    <property type="match status" value="1"/>
</dbReference>
<dbReference type="InterPro" id="IPR013785">
    <property type="entry name" value="Aldolase_TIM"/>
</dbReference>
<evidence type="ECO:0000256" key="8">
    <source>
        <dbReference type="ARBA" id="ARBA00023014"/>
    </source>
</evidence>
<evidence type="ECO:0000259" key="10">
    <source>
        <dbReference type="PROSITE" id="PS51379"/>
    </source>
</evidence>
<dbReference type="Gene3D" id="3.20.20.70">
    <property type="entry name" value="Aldolase class I"/>
    <property type="match status" value="1"/>
</dbReference>
<dbReference type="InterPro" id="IPR001989">
    <property type="entry name" value="Radical_activat_CS"/>
</dbReference>
<dbReference type="InterPro" id="IPR058240">
    <property type="entry name" value="rSAM_sf"/>
</dbReference>
<evidence type="ECO:0000256" key="4">
    <source>
        <dbReference type="ARBA" id="ARBA00022691"/>
    </source>
</evidence>
<feature type="domain" description="Radical SAM core" evidence="11">
    <location>
        <begin position="15"/>
        <end position="273"/>
    </location>
</feature>
<keyword evidence="4" id="KW-0949">S-adenosyl-L-methionine</keyword>
<keyword evidence="3" id="KW-0004">4Fe-4S</keyword>
<dbReference type="InterPro" id="IPR023912">
    <property type="entry name" value="YjjW_bact"/>
</dbReference>
<name>A0ABT1NDE0_9FIRM</name>
<dbReference type="PANTHER" id="PTHR30352:SF13">
    <property type="entry name" value="GLYCYL-RADICAL ENZYME ACTIVATING ENZYME YJJW-RELATED"/>
    <property type="match status" value="1"/>
</dbReference>
<dbReference type="PROSITE" id="PS01087">
    <property type="entry name" value="RADICAL_ACTIVATING"/>
    <property type="match status" value="1"/>
</dbReference>
<reference evidence="12 13" key="1">
    <citation type="submission" date="2021-10" db="EMBL/GenBank/DDBJ databases">
        <title>Lutispora strain m25 sp. nov., a thermophilic, non-spore-forming bacterium isolated from a lab-scale methanogenic bioreactor digesting anaerobic sludge.</title>
        <authorList>
            <person name="El Houari A."/>
            <person name="Mcdonald J."/>
        </authorList>
    </citation>
    <scope>NUCLEOTIDE SEQUENCE [LARGE SCALE GENOMIC DNA]</scope>
    <source>
        <strain evidence="13">m25</strain>
    </source>
</reference>